<evidence type="ECO:0000256" key="9">
    <source>
        <dbReference type="ARBA" id="ARBA00033070"/>
    </source>
</evidence>
<reference evidence="13 14" key="1">
    <citation type="journal article" date="2016" name="Nat. Commun.">
        <title>Thousands of microbial genomes shed light on interconnected biogeochemical processes in an aquifer system.</title>
        <authorList>
            <person name="Anantharaman K."/>
            <person name="Brown C.T."/>
            <person name="Hug L.A."/>
            <person name="Sharon I."/>
            <person name="Castelle C.J."/>
            <person name="Probst A.J."/>
            <person name="Thomas B.C."/>
            <person name="Singh A."/>
            <person name="Wilkins M.J."/>
            <person name="Karaoz U."/>
            <person name="Brodie E.L."/>
            <person name="Williams K.H."/>
            <person name="Hubbard S.S."/>
            <person name="Banfield J.F."/>
        </authorList>
    </citation>
    <scope>NUCLEOTIDE SEQUENCE [LARGE SCALE GENOMIC DNA]</scope>
</reference>
<dbReference type="Pfam" id="PF01000">
    <property type="entry name" value="RNA_pol_A_bac"/>
    <property type="match status" value="1"/>
</dbReference>
<evidence type="ECO:0000256" key="2">
    <source>
        <dbReference type="ARBA" id="ARBA00012418"/>
    </source>
</evidence>
<evidence type="ECO:0000256" key="8">
    <source>
        <dbReference type="ARBA" id="ARBA00032524"/>
    </source>
</evidence>
<dbReference type="CDD" id="cd06928">
    <property type="entry name" value="RNAP_alpha_NTD"/>
    <property type="match status" value="1"/>
</dbReference>
<keyword evidence="5 11" id="KW-0808">Transferase</keyword>
<evidence type="ECO:0000256" key="5">
    <source>
        <dbReference type="ARBA" id="ARBA00022679"/>
    </source>
</evidence>
<feature type="region of interest" description="Alpha C-terminal domain (alpha-CTD)" evidence="11">
    <location>
        <begin position="241"/>
        <end position="308"/>
    </location>
</feature>
<comment type="catalytic activity">
    <reaction evidence="10 11">
        <text>RNA(n) + a ribonucleoside 5'-triphosphate = RNA(n+1) + diphosphate</text>
        <dbReference type="Rhea" id="RHEA:21248"/>
        <dbReference type="Rhea" id="RHEA-COMP:14527"/>
        <dbReference type="Rhea" id="RHEA-COMP:17342"/>
        <dbReference type="ChEBI" id="CHEBI:33019"/>
        <dbReference type="ChEBI" id="CHEBI:61557"/>
        <dbReference type="ChEBI" id="CHEBI:140395"/>
        <dbReference type="EC" id="2.7.7.6"/>
    </reaction>
</comment>
<comment type="subunit">
    <text evidence="11">Homodimer. The RNAP catalytic core consists of 2 alpha, 1 beta, 1 beta' and 1 omega subunit. When a sigma factor is associated with the core the holoenzyme is formed, which can initiate transcription.</text>
</comment>
<evidence type="ECO:0000256" key="6">
    <source>
        <dbReference type="ARBA" id="ARBA00022695"/>
    </source>
</evidence>
<evidence type="ECO:0000256" key="1">
    <source>
        <dbReference type="ARBA" id="ARBA00007123"/>
    </source>
</evidence>
<evidence type="ECO:0000259" key="12">
    <source>
        <dbReference type="SMART" id="SM00662"/>
    </source>
</evidence>
<dbReference type="EMBL" id="MHCQ01000039">
    <property type="protein sequence ID" value="OGY23765.1"/>
    <property type="molecule type" value="Genomic_DNA"/>
</dbReference>
<dbReference type="InterPro" id="IPR011262">
    <property type="entry name" value="DNA-dir_RNA_pol_insert"/>
</dbReference>
<dbReference type="GO" id="GO:0003677">
    <property type="term" value="F:DNA binding"/>
    <property type="evidence" value="ECO:0007669"/>
    <property type="project" value="UniProtKB-UniRule"/>
</dbReference>
<gene>
    <name evidence="11" type="primary">rpoA</name>
    <name evidence="13" type="ORF">A2Y57_04535</name>
</gene>
<dbReference type="InterPro" id="IPR036643">
    <property type="entry name" value="RNApol_insert_sf"/>
</dbReference>
<keyword evidence="6 11" id="KW-0548">Nucleotidyltransferase</keyword>
<dbReference type="GO" id="GO:0003899">
    <property type="term" value="F:DNA-directed RNA polymerase activity"/>
    <property type="evidence" value="ECO:0007669"/>
    <property type="project" value="UniProtKB-UniRule"/>
</dbReference>
<dbReference type="SUPFAM" id="SSF55257">
    <property type="entry name" value="RBP11-like subunits of RNA polymerase"/>
    <property type="match status" value="1"/>
</dbReference>
<dbReference type="GO" id="GO:0000428">
    <property type="term" value="C:DNA-directed RNA polymerase complex"/>
    <property type="evidence" value="ECO:0007669"/>
    <property type="project" value="UniProtKB-KW"/>
</dbReference>
<dbReference type="Gene3D" id="2.170.120.12">
    <property type="entry name" value="DNA-directed RNA polymerase, insert domain"/>
    <property type="match status" value="1"/>
</dbReference>
<dbReference type="AlphaFoldDB" id="A0A1G1W7V5"/>
<dbReference type="InterPro" id="IPR036603">
    <property type="entry name" value="RBP11-like"/>
</dbReference>
<dbReference type="Pfam" id="PF03118">
    <property type="entry name" value="RNA_pol_A_CTD"/>
    <property type="match status" value="1"/>
</dbReference>
<organism evidence="13 14">
    <name type="scientific">Candidatus Woykebacteria bacterium RBG_13_40_7b</name>
    <dbReference type="NCBI Taxonomy" id="1802594"/>
    <lineage>
        <taxon>Bacteria</taxon>
        <taxon>Candidatus Woykeibacteriota</taxon>
    </lineage>
</organism>
<dbReference type="Proteomes" id="UP000177103">
    <property type="component" value="Unassembled WGS sequence"/>
</dbReference>
<dbReference type="HAMAP" id="MF_00059">
    <property type="entry name" value="RNApol_bact_RpoA"/>
    <property type="match status" value="1"/>
</dbReference>
<dbReference type="FunFam" id="2.170.120.12:FF:000001">
    <property type="entry name" value="DNA-directed RNA polymerase subunit alpha"/>
    <property type="match status" value="1"/>
</dbReference>
<keyword evidence="4 11" id="KW-0240">DNA-directed RNA polymerase</keyword>
<evidence type="ECO:0000256" key="3">
    <source>
        <dbReference type="ARBA" id="ARBA00015972"/>
    </source>
</evidence>
<sequence length="308" mass="33653">MKDSLLETIKVQTVKEDKTFGIINVEPLPQGHGVTLGNSLRRVLLTSLPGWAVTSAKIAGIAHEFSTIKGVKEDLVEITLNLKKIRLKADSEKPIKLKLEVKGPKEVTAKEIKVPQGVEIVNPDLVIAHLSDAKTKLEIELTAQKGVGYENVSSRKSLGIGVIPLDALYSPVRKINYKVESTRLGGIINLDKLTLEIETDGTILPSEALKEGAKNLTDYFSILVSPPKIRKRKVKEPKAKLDLAAPIEELELSTRITNALRSFGVENVGDLLKTPKVKLLSVKNLGAKSLSDIEEALKEKGLEKVKIV</sequence>
<dbReference type="InterPro" id="IPR011773">
    <property type="entry name" value="DNA-dir_RpoA"/>
</dbReference>
<dbReference type="EC" id="2.7.7.6" evidence="2 11"/>
<accession>A0A1G1W7V5</accession>
<dbReference type="Gene3D" id="3.30.1360.10">
    <property type="entry name" value="RNA polymerase, RBP11-like subunit"/>
    <property type="match status" value="1"/>
</dbReference>
<evidence type="ECO:0000256" key="10">
    <source>
        <dbReference type="ARBA" id="ARBA00048552"/>
    </source>
</evidence>
<dbReference type="InterPro" id="IPR011263">
    <property type="entry name" value="DNA-dir_RNA_pol_RpoA/D/Rpb3"/>
</dbReference>
<dbReference type="GO" id="GO:0006351">
    <property type="term" value="P:DNA-templated transcription"/>
    <property type="evidence" value="ECO:0007669"/>
    <property type="project" value="UniProtKB-UniRule"/>
</dbReference>
<proteinExistence type="inferred from homology"/>
<feature type="region of interest" description="Alpha N-terminal domain (alpha-NTD)" evidence="11">
    <location>
        <begin position="1"/>
        <end position="235"/>
    </location>
</feature>
<dbReference type="InterPro" id="IPR011260">
    <property type="entry name" value="RNAP_asu_C"/>
</dbReference>
<evidence type="ECO:0000256" key="4">
    <source>
        <dbReference type="ARBA" id="ARBA00022478"/>
    </source>
</evidence>
<dbReference type="SMART" id="SM00662">
    <property type="entry name" value="RPOLD"/>
    <property type="match status" value="1"/>
</dbReference>
<evidence type="ECO:0000256" key="7">
    <source>
        <dbReference type="ARBA" id="ARBA00023163"/>
    </source>
</evidence>
<dbReference type="GO" id="GO:0046983">
    <property type="term" value="F:protein dimerization activity"/>
    <property type="evidence" value="ECO:0007669"/>
    <property type="project" value="InterPro"/>
</dbReference>
<dbReference type="NCBIfam" id="TIGR02027">
    <property type="entry name" value="rpoA"/>
    <property type="match status" value="1"/>
</dbReference>
<comment type="caution">
    <text evidence="13">The sequence shown here is derived from an EMBL/GenBank/DDBJ whole genome shotgun (WGS) entry which is preliminary data.</text>
</comment>
<comment type="function">
    <text evidence="11">DNA-dependent RNA polymerase catalyzes the transcription of DNA into RNA using the four ribonucleoside triphosphates as substrates.</text>
</comment>
<dbReference type="SUPFAM" id="SSF47789">
    <property type="entry name" value="C-terminal domain of RNA polymerase alpha subunit"/>
    <property type="match status" value="1"/>
</dbReference>
<keyword evidence="7 11" id="KW-0804">Transcription</keyword>
<comment type="similarity">
    <text evidence="1 11">Belongs to the RNA polymerase alpha chain family.</text>
</comment>
<name>A0A1G1W7V5_9BACT</name>
<dbReference type="Gene3D" id="1.10.150.20">
    <property type="entry name" value="5' to 3' exonuclease, C-terminal subdomain"/>
    <property type="match status" value="1"/>
</dbReference>
<feature type="domain" description="DNA-directed RNA polymerase RpoA/D/Rpb3-type" evidence="12">
    <location>
        <begin position="20"/>
        <end position="226"/>
    </location>
</feature>
<dbReference type="Pfam" id="PF01193">
    <property type="entry name" value="RNA_pol_L"/>
    <property type="match status" value="1"/>
</dbReference>
<evidence type="ECO:0000256" key="11">
    <source>
        <dbReference type="HAMAP-Rule" id="MF_00059"/>
    </source>
</evidence>
<comment type="domain">
    <text evidence="11">The N-terminal domain is essential for RNAP assembly and basal transcription, whereas the C-terminal domain is involved in interaction with transcriptional regulators and with upstream promoter elements.</text>
</comment>
<evidence type="ECO:0000313" key="14">
    <source>
        <dbReference type="Proteomes" id="UP000177103"/>
    </source>
</evidence>
<protein>
    <recommendedName>
        <fullName evidence="3 11">DNA-directed RNA polymerase subunit alpha</fullName>
        <shortName evidence="11">RNAP subunit alpha</shortName>
        <ecNumber evidence="2 11">2.7.7.6</ecNumber>
    </recommendedName>
    <alternativeName>
        <fullName evidence="9 11">RNA polymerase subunit alpha</fullName>
    </alternativeName>
    <alternativeName>
        <fullName evidence="8 11">Transcriptase subunit alpha</fullName>
    </alternativeName>
</protein>
<dbReference type="SUPFAM" id="SSF56553">
    <property type="entry name" value="Insert subdomain of RNA polymerase alpha subunit"/>
    <property type="match status" value="1"/>
</dbReference>
<evidence type="ECO:0000313" key="13">
    <source>
        <dbReference type="EMBL" id="OGY23765.1"/>
    </source>
</evidence>
<dbReference type="GO" id="GO:0005737">
    <property type="term" value="C:cytoplasm"/>
    <property type="evidence" value="ECO:0007669"/>
    <property type="project" value="UniProtKB-ARBA"/>
</dbReference>
<dbReference type="NCBIfam" id="NF003519">
    <property type="entry name" value="PRK05182.2-5"/>
    <property type="match status" value="1"/>
</dbReference>